<reference evidence="5" key="3">
    <citation type="submission" date="2023-03" db="EMBL/GenBank/DDBJ databases">
        <title>Draft genome sequence of a Mycolicibacterium mageritense strain H4_3_1 isolated from a hybrid biological-inorganic system reactor.</title>
        <authorList>
            <person name="Feng X."/>
            <person name="Kazama D."/>
            <person name="Sato K."/>
            <person name="Kobayashi H."/>
        </authorList>
    </citation>
    <scope>NUCLEOTIDE SEQUENCE</scope>
    <source>
        <strain evidence="5">H4_3_1</strain>
    </source>
</reference>
<proteinExistence type="predicted"/>
<feature type="region of interest" description="Disordered" evidence="1">
    <location>
        <begin position="1"/>
        <end position="108"/>
    </location>
</feature>
<dbReference type="RefSeq" id="WP_073912306.1">
    <property type="nucleotide sequence ID" value="NZ_AP022567.1"/>
</dbReference>
<dbReference type="InterPro" id="IPR025241">
    <property type="entry name" value="DUF4190"/>
</dbReference>
<feature type="domain" description="DUF4190" evidence="3">
    <location>
        <begin position="162"/>
        <end position="228"/>
    </location>
</feature>
<dbReference type="EMBL" id="AP022567">
    <property type="protein sequence ID" value="BBX31083.1"/>
    <property type="molecule type" value="Genomic_DNA"/>
</dbReference>
<evidence type="ECO:0000256" key="1">
    <source>
        <dbReference type="SAM" id="MobiDB-lite"/>
    </source>
</evidence>
<evidence type="ECO:0000259" key="3">
    <source>
        <dbReference type="Pfam" id="PF13828"/>
    </source>
</evidence>
<evidence type="ECO:0000256" key="2">
    <source>
        <dbReference type="SAM" id="Phobius"/>
    </source>
</evidence>
<organism evidence="5 7">
    <name type="scientific">Mycolicibacterium mageritense</name>
    <name type="common">Mycobacterium mageritense</name>
    <dbReference type="NCBI Taxonomy" id="53462"/>
    <lineage>
        <taxon>Bacteria</taxon>
        <taxon>Bacillati</taxon>
        <taxon>Actinomycetota</taxon>
        <taxon>Actinomycetes</taxon>
        <taxon>Mycobacteriales</taxon>
        <taxon>Mycobacteriaceae</taxon>
        <taxon>Mycolicibacterium</taxon>
    </lineage>
</organism>
<evidence type="ECO:0000313" key="4">
    <source>
        <dbReference type="EMBL" id="BBX31083.1"/>
    </source>
</evidence>
<accession>A0AAI8TNU5</accession>
<keyword evidence="6" id="KW-1185">Reference proteome</keyword>
<dbReference type="Pfam" id="PF13828">
    <property type="entry name" value="DUF4190"/>
    <property type="match status" value="1"/>
</dbReference>
<feature type="compositionally biased region" description="Low complexity" evidence="1">
    <location>
        <begin position="12"/>
        <end position="48"/>
    </location>
</feature>
<reference evidence="4" key="2">
    <citation type="submission" date="2020-02" db="EMBL/GenBank/DDBJ databases">
        <authorList>
            <person name="Matsumoto Y."/>
            <person name="Motooka D."/>
            <person name="Nakamura S."/>
        </authorList>
    </citation>
    <scope>NUCLEOTIDE SEQUENCE</scope>
    <source>
        <strain evidence="4">JCM 12375</strain>
    </source>
</reference>
<feature type="transmembrane region" description="Helical" evidence="2">
    <location>
        <begin position="176"/>
        <end position="198"/>
    </location>
</feature>
<reference evidence="4 6" key="1">
    <citation type="journal article" date="2019" name="Emerg. Microbes Infect.">
        <title>Comprehensive subspecies identification of 175 nontuberculous mycobacteria species based on 7547 genomic profiles.</title>
        <authorList>
            <person name="Matsumoto Y."/>
            <person name="Kinjo T."/>
            <person name="Motooka D."/>
            <person name="Nabeya D."/>
            <person name="Jung N."/>
            <person name="Uechi K."/>
            <person name="Horii T."/>
            <person name="Iida T."/>
            <person name="Fujita J."/>
            <person name="Nakamura S."/>
        </authorList>
    </citation>
    <scope>NUCLEOTIDE SEQUENCE [LARGE SCALE GENOMIC DNA]</scope>
    <source>
        <strain evidence="4 6">JCM 12375</strain>
    </source>
</reference>
<feature type="transmembrane region" description="Helical" evidence="2">
    <location>
        <begin position="210"/>
        <end position="235"/>
    </location>
</feature>
<name>A0AAI8TNU5_MYCME</name>
<dbReference type="Proteomes" id="UP000465622">
    <property type="component" value="Chromosome"/>
</dbReference>
<feature type="compositionally biased region" description="Low complexity" evidence="1">
    <location>
        <begin position="61"/>
        <end position="78"/>
    </location>
</feature>
<dbReference type="EMBL" id="AP027452">
    <property type="protein sequence ID" value="BDY26235.1"/>
    <property type="molecule type" value="Genomic_DNA"/>
</dbReference>
<keyword evidence="2" id="KW-0472">Membrane</keyword>
<dbReference type="Proteomes" id="UP001241092">
    <property type="component" value="Chromosome"/>
</dbReference>
<dbReference type="AlphaFoldDB" id="A0AAI8TNU5"/>
<evidence type="ECO:0000313" key="7">
    <source>
        <dbReference type="Proteomes" id="UP001241092"/>
    </source>
</evidence>
<feature type="compositionally biased region" description="Pro residues" evidence="1">
    <location>
        <begin position="85"/>
        <end position="108"/>
    </location>
</feature>
<gene>
    <name evidence="5" type="ORF">hbim_00146</name>
    <name evidence="4" type="ORF">MMAGJ_03650</name>
</gene>
<evidence type="ECO:0000313" key="5">
    <source>
        <dbReference type="EMBL" id="BDY26235.1"/>
    </source>
</evidence>
<keyword evidence="2" id="KW-0812">Transmembrane</keyword>
<keyword evidence="2" id="KW-1133">Transmembrane helix</keyword>
<evidence type="ECO:0000313" key="6">
    <source>
        <dbReference type="Proteomes" id="UP000465622"/>
    </source>
</evidence>
<sequence length="244" mass="24434">MTNPDGYSGDQPASEAGAGPSEPSSSGYEAPPIEQSQDQPQTAQTQPSYDTPPASEPPPTYSAGSDYSPPSDYSVPPAYQTPYSAEPPTPPTGYAPPGGYPPPPAPGAYPPPPPAGAYPPPPGSYPPPPAGYPPPPAPGYGGYPGAYPTGYDMAPSNPNNGMAIGSLVASVLGVPFMFFCFSGFVPALVGVVLGIVALNQIKTTGQSGRGLAIAGIAVGAVILLLGLIILGFVVLSASTSSPTY</sequence>
<protein>
    <recommendedName>
        <fullName evidence="3">DUF4190 domain-containing protein</fullName>
    </recommendedName>
</protein>